<gene>
    <name evidence="2" type="ORF">XH94_06285</name>
</gene>
<dbReference type="Proteomes" id="UP000290565">
    <property type="component" value="Unassembled WGS sequence"/>
</dbReference>
<proteinExistence type="predicted"/>
<evidence type="ECO:0000313" key="2">
    <source>
        <dbReference type="EMBL" id="RXH41741.1"/>
    </source>
</evidence>
<name>A0A4Q0SU73_9BRAD</name>
<accession>A0A4Q0SU73</accession>
<reference evidence="2 3" key="1">
    <citation type="submission" date="2015-04" db="EMBL/GenBank/DDBJ databases">
        <title>Comparative genomics of rhizobia nodulating Arachis hypogaea in China.</title>
        <authorList>
            <person name="Li Y."/>
        </authorList>
    </citation>
    <scope>NUCLEOTIDE SEQUENCE [LARGE SCALE GENOMIC DNA]</scope>
    <source>
        <strain evidence="2 3">CCBAU 51787</strain>
    </source>
</reference>
<comment type="caution">
    <text evidence="2">The sequence shown here is derived from an EMBL/GenBank/DDBJ whole genome shotgun (WGS) entry which is preliminary data.</text>
</comment>
<evidence type="ECO:0000256" key="1">
    <source>
        <dbReference type="SAM" id="MobiDB-lite"/>
    </source>
</evidence>
<organism evidence="2 3">
    <name type="scientific">Bradyrhizobium zhanjiangense</name>
    <dbReference type="NCBI Taxonomy" id="1325107"/>
    <lineage>
        <taxon>Bacteria</taxon>
        <taxon>Pseudomonadati</taxon>
        <taxon>Pseudomonadota</taxon>
        <taxon>Alphaproteobacteria</taxon>
        <taxon>Hyphomicrobiales</taxon>
        <taxon>Nitrobacteraceae</taxon>
        <taxon>Bradyrhizobium</taxon>
    </lineage>
</organism>
<dbReference type="SUPFAM" id="SSF58104">
    <property type="entry name" value="Methyl-accepting chemotaxis protein (MCP) signaling domain"/>
    <property type="match status" value="1"/>
</dbReference>
<evidence type="ECO:0000313" key="3">
    <source>
        <dbReference type="Proteomes" id="UP000290565"/>
    </source>
</evidence>
<dbReference type="EMBL" id="LBJM01000012">
    <property type="protein sequence ID" value="RXH41741.1"/>
    <property type="molecule type" value="Genomic_DNA"/>
</dbReference>
<sequence length="69" mass="7461">MLNATFSQATQRTKEATIRVADLTTASSKIGEVITIIKKTAEQTDLPALMPQSRPLKQATPAKDLPLLP</sequence>
<feature type="region of interest" description="Disordered" evidence="1">
    <location>
        <begin position="46"/>
        <end position="69"/>
    </location>
</feature>
<dbReference type="AlphaFoldDB" id="A0A4Q0SU73"/>
<protein>
    <submittedName>
        <fullName evidence="2">Uncharacterized protein</fullName>
    </submittedName>
</protein>